<dbReference type="AlphaFoldDB" id="A0A1J1I4S3"/>
<dbReference type="EMBL" id="CVRI01000041">
    <property type="protein sequence ID" value="CRK95335.1"/>
    <property type="molecule type" value="Genomic_DNA"/>
</dbReference>
<proteinExistence type="predicted"/>
<evidence type="ECO:0000313" key="1">
    <source>
        <dbReference type="EMBL" id="CRK95335.1"/>
    </source>
</evidence>
<organism evidence="1 2">
    <name type="scientific">Clunio marinus</name>
    <dbReference type="NCBI Taxonomy" id="568069"/>
    <lineage>
        <taxon>Eukaryota</taxon>
        <taxon>Metazoa</taxon>
        <taxon>Ecdysozoa</taxon>
        <taxon>Arthropoda</taxon>
        <taxon>Hexapoda</taxon>
        <taxon>Insecta</taxon>
        <taxon>Pterygota</taxon>
        <taxon>Neoptera</taxon>
        <taxon>Endopterygota</taxon>
        <taxon>Diptera</taxon>
        <taxon>Nematocera</taxon>
        <taxon>Chironomoidea</taxon>
        <taxon>Chironomidae</taxon>
        <taxon>Clunio</taxon>
    </lineage>
</organism>
<evidence type="ECO:0000313" key="2">
    <source>
        <dbReference type="Proteomes" id="UP000183832"/>
    </source>
</evidence>
<name>A0A1J1I4S3_9DIPT</name>
<accession>A0A1J1I4S3</accession>
<sequence length="80" mass="9538">MLMEREKNLQYGWNEKLSCPNMITAATATRLRRLGELFQKVKKTPRYFINMVYQPCCAFPFFYQKFDTAGNQTQCRLNED</sequence>
<reference evidence="1 2" key="1">
    <citation type="submission" date="2015-04" db="EMBL/GenBank/DDBJ databases">
        <authorList>
            <person name="Syromyatnikov M.Y."/>
            <person name="Popov V.N."/>
        </authorList>
    </citation>
    <scope>NUCLEOTIDE SEQUENCE [LARGE SCALE GENOMIC DNA]</scope>
</reference>
<dbReference type="Proteomes" id="UP000183832">
    <property type="component" value="Unassembled WGS sequence"/>
</dbReference>
<gene>
    <name evidence="1" type="ORF">CLUMA_CG008745</name>
</gene>
<keyword evidence="2" id="KW-1185">Reference proteome</keyword>
<protein>
    <submittedName>
        <fullName evidence="1">CLUMA_CG008745, isoform A</fullName>
    </submittedName>
</protein>